<feature type="region of interest" description="Disordered" evidence="1">
    <location>
        <begin position="84"/>
        <end position="111"/>
    </location>
</feature>
<keyword evidence="2" id="KW-0732">Signal</keyword>
<dbReference type="Proteomes" id="UP001213664">
    <property type="component" value="Chromosome"/>
</dbReference>
<name>A0AAJ5WZ89_9CAUL</name>
<evidence type="ECO:0000256" key="1">
    <source>
        <dbReference type="SAM" id="MobiDB-lite"/>
    </source>
</evidence>
<organism evidence="3 4">
    <name type="scientific">Candidatus Brevundimonas colombiensis</name>
    <dbReference type="NCBI Taxonomy" id="3121376"/>
    <lineage>
        <taxon>Bacteria</taxon>
        <taxon>Pseudomonadati</taxon>
        <taxon>Pseudomonadota</taxon>
        <taxon>Alphaproteobacteria</taxon>
        <taxon>Caulobacterales</taxon>
        <taxon>Caulobacteraceae</taxon>
        <taxon>Brevundimonas</taxon>
    </lineage>
</organism>
<evidence type="ECO:0000313" key="4">
    <source>
        <dbReference type="Proteomes" id="UP001213664"/>
    </source>
</evidence>
<evidence type="ECO:0000313" key="3">
    <source>
        <dbReference type="EMBL" id="WEK41096.1"/>
    </source>
</evidence>
<feature type="compositionally biased region" description="Basic and acidic residues" evidence="1">
    <location>
        <begin position="98"/>
        <end position="107"/>
    </location>
</feature>
<feature type="chain" id="PRO_5042587710" evidence="2">
    <location>
        <begin position="28"/>
        <end position="151"/>
    </location>
</feature>
<feature type="signal peptide" evidence="2">
    <location>
        <begin position="1"/>
        <end position="27"/>
    </location>
</feature>
<reference evidence="3" key="1">
    <citation type="submission" date="2023-03" db="EMBL/GenBank/DDBJ databases">
        <title>Andean soil-derived lignocellulolytic bacterial consortium as a source of novel taxa and putative plastic-active enzymes.</title>
        <authorList>
            <person name="Diaz-Garcia L."/>
            <person name="Chuvochina M."/>
            <person name="Feuerriegel G."/>
            <person name="Bunk B."/>
            <person name="Sproer C."/>
            <person name="Streit W.R."/>
            <person name="Rodriguez L.M."/>
            <person name="Overmann J."/>
            <person name="Jimenez D.J."/>
        </authorList>
    </citation>
    <scope>NUCLEOTIDE SEQUENCE</scope>
    <source>
        <strain evidence="3">MAG 833</strain>
    </source>
</reference>
<accession>A0AAJ5WZ89</accession>
<sequence length="151" mass="15894">MIKTIDIAVAASALGLAVFGLASPAAAESWAAFSRSDATVYLVDLDAMASVDGVVTTKMARVHARGEATDLSYETEEVMVRCSDGQSRSGATVTYGKDGAETDRYSEDTPWEATPTGGIYGAIKSFACEELRPQAARFPTIQAFIAAGRSQ</sequence>
<dbReference type="EMBL" id="CP119326">
    <property type="protein sequence ID" value="WEK41096.1"/>
    <property type="molecule type" value="Genomic_DNA"/>
</dbReference>
<protein>
    <submittedName>
        <fullName evidence="3">Uncharacterized protein</fullName>
    </submittedName>
</protein>
<dbReference type="AlphaFoldDB" id="A0AAJ5WZ89"/>
<proteinExistence type="predicted"/>
<evidence type="ECO:0000256" key="2">
    <source>
        <dbReference type="SAM" id="SignalP"/>
    </source>
</evidence>
<gene>
    <name evidence="3" type="ORF">P0Y50_05685</name>
</gene>